<dbReference type="AlphaFoldDB" id="A0A8S1MS62"/>
<dbReference type="EMBL" id="CAJJDM010000071">
    <property type="protein sequence ID" value="CAD8082539.1"/>
    <property type="molecule type" value="Genomic_DNA"/>
</dbReference>
<gene>
    <name evidence="1" type="ORF">PPRIM_AZ9-3.1.T0680006</name>
</gene>
<protein>
    <submittedName>
        <fullName evidence="1">Uncharacterized protein</fullName>
    </submittedName>
</protein>
<accession>A0A8S1MS62</accession>
<reference evidence="1" key="1">
    <citation type="submission" date="2021-01" db="EMBL/GenBank/DDBJ databases">
        <authorList>
            <consortium name="Genoscope - CEA"/>
            <person name="William W."/>
        </authorList>
    </citation>
    <scope>NUCLEOTIDE SEQUENCE</scope>
</reference>
<sequence length="84" mass="9758">MKANNYHYSNIFQLAAQSSKKSKIISIRIITQTLKELNNEYLIAGIKSGIIMLLKPDLHETVLRTYYISDSIQIRQKESTRCLR</sequence>
<keyword evidence="2" id="KW-1185">Reference proteome</keyword>
<dbReference type="Proteomes" id="UP000688137">
    <property type="component" value="Unassembled WGS sequence"/>
</dbReference>
<evidence type="ECO:0000313" key="1">
    <source>
        <dbReference type="EMBL" id="CAD8082539.1"/>
    </source>
</evidence>
<comment type="caution">
    <text evidence="1">The sequence shown here is derived from an EMBL/GenBank/DDBJ whole genome shotgun (WGS) entry which is preliminary data.</text>
</comment>
<name>A0A8S1MS62_PARPR</name>
<proteinExistence type="predicted"/>
<organism evidence="1 2">
    <name type="scientific">Paramecium primaurelia</name>
    <dbReference type="NCBI Taxonomy" id="5886"/>
    <lineage>
        <taxon>Eukaryota</taxon>
        <taxon>Sar</taxon>
        <taxon>Alveolata</taxon>
        <taxon>Ciliophora</taxon>
        <taxon>Intramacronucleata</taxon>
        <taxon>Oligohymenophorea</taxon>
        <taxon>Peniculida</taxon>
        <taxon>Parameciidae</taxon>
        <taxon>Paramecium</taxon>
    </lineage>
</organism>
<evidence type="ECO:0000313" key="2">
    <source>
        <dbReference type="Proteomes" id="UP000688137"/>
    </source>
</evidence>